<evidence type="ECO:0000313" key="3">
    <source>
        <dbReference type="Proteomes" id="UP001319104"/>
    </source>
</evidence>
<gene>
    <name evidence="2" type="ORF">KI659_05170</name>
</gene>
<accession>A0AAP2CHL8</accession>
<organism evidence="2 3">
    <name type="scientific">Litoribacter ruber</name>
    <dbReference type="NCBI Taxonomy" id="702568"/>
    <lineage>
        <taxon>Bacteria</taxon>
        <taxon>Pseudomonadati</taxon>
        <taxon>Bacteroidota</taxon>
        <taxon>Cytophagia</taxon>
        <taxon>Cytophagales</taxon>
        <taxon>Cyclobacteriaceae</taxon>
        <taxon>Litoribacter</taxon>
    </lineage>
</organism>
<feature type="domain" description="HTH LytTR-type" evidence="1">
    <location>
        <begin position="183"/>
        <end position="258"/>
    </location>
</feature>
<dbReference type="PANTHER" id="PTHR37299">
    <property type="entry name" value="TRANSCRIPTIONAL REGULATOR-RELATED"/>
    <property type="match status" value="1"/>
</dbReference>
<evidence type="ECO:0000313" key="2">
    <source>
        <dbReference type="EMBL" id="MBS9523406.1"/>
    </source>
</evidence>
<dbReference type="GO" id="GO:0003677">
    <property type="term" value="F:DNA binding"/>
    <property type="evidence" value="ECO:0007669"/>
    <property type="project" value="InterPro"/>
</dbReference>
<dbReference type="Proteomes" id="UP001319104">
    <property type="component" value="Unassembled WGS sequence"/>
</dbReference>
<reference evidence="2 3" key="1">
    <citation type="submission" date="2021-05" db="EMBL/GenBank/DDBJ databases">
        <authorList>
            <person name="Zhang Z.D."/>
            <person name="Osman G."/>
        </authorList>
    </citation>
    <scope>NUCLEOTIDE SEQUENCE [LARGE SCALE GENOMIC DNA]</scope>
    <source>
        <strain evidence="2 3">KCTC 32217</strain>
    </source>
</reference>
<proteinExistence type="predicted"/>
<dbReference type="Pfam" id="PF04397">
    <property type="entry name" value="LytTR"/>
    <property type="match status" value="1"/>
</dbReference>
<protein>
    <submittedName>
        <fullName evidence="2">LytTR family transcriptional regulator</fullName>
    </submittedName>
</protein>
<keyword evidence="3" id="KW-1185">Reference proteome</keyword>
<comment type="caution">
    <text evidence="2">The sequence shown here is derived from an EMBL/GenBank/DDBJ whole genome shotgun (WGS) entry which is preliminary data.</text>
</comment>
<dbReference type="PANTHER" id="PTHR37299:SF1">
    <property type="entry name" value="STAGE 0 SPORULATION PROTEIN A HOMOLOG"/>
    <property type="match status" value="1"/>
</dbReference>
<dbReference type="GO" id="GO:0000156">
    <property type="term" value="F:phosphorelay response regulator activity"/>
    <property type="evidence" value="ECO:0007669"/>
    <property type="project" value="InterPro"/>
</dbReference>
<dbReference type="AlphaFoldDB" id="A0AAP2CHL8"/>
<sequence>MGVENQFINCIIVHRSEDGYKWSHKFQNVNPFLKTVEVLASWEEAYNYVEKGNKVDLIVGSYDLTDMHPFIFEKLDMRIPVIFTSPKPFITEKALSLNCLDFINENADQERIRKSFEKFQVLYSIQTGRSPSGPFSSEPQLNSNQKSRFMVKSGDSFLAKMPSEVAFFLADNGQTYLYEMGTGERFTINQKLMDLEADVLDPREFFRINRSVLININAIGPIQKHINSRLKITPKIQFHEELVVSREKVTAFKKWVNQ</sequence>
<dbReference type="RefSeq" id="WP_213944301.1">
    <property type="nucleotide sequence ID" value="NZ_JAHCMY010000002.1"/>
</dbReference>
<evidence type="ECO:0000259" key="1">
    <source>
        <dbReference type="PROSITE" id="PS50930"/>
    </source>
</evidence>
<dbReference type="PROSITE" id="PS50930">
    <property type="entry name" value="HTH_LYTTR"/>
    <property type="match status" value="1"/>
</dbReference>
<dbReference type="InterPro" id="IPR046947">
    <property type="entry name" value="LytR-like"/>
</dbReference>
<dbReference type="SMART" id="SM00850">
    <property type="entry name" value="LytTR"/>
    <property type="match status" value="1"/>
</dbReference>
<dbReference type="EMBL" id="JAHCMY010000002">
    <property type="protein sequence ID" value="MBS9523406.1"/>
    <property type="molecule type" value="Genomic_DNA"/>
</dbReference>
<dbReference type="InterPro" id="IPR007492">
    <property type="entry name" value="LytTR_DNA-bd_dom"/>
</dbReference>
<dbReference type="Gene3D" id="2.40.50.1020">
    <property type="entry name" value="LytTr DNA-binding domain"/>
    <property type="match status" value="1"/>
</dbReference>
<name>A0AAP2CHL8_9BACT</name>